<name>A0ABY6CS92_9BACT</name>
<dbReference type="EMBL" id="CP106679">
    <property type="protein sequence ID" value="UXP33377.1"/>
    <property type="molecule type" value="Genomic_DNA"/>
</dbReference>
<reference evidence="2" key="1">
    <citation type="submission" date="2022-09" db="EMBL/GenBank/DDBJ databases">
        <title>Comparative genomics and taxonomic characterization of three novel marine species of genus Reichenbachiella exhibiting antioxidant and polysaccharide degradation activities.</title>
        <authorList>
            <person name="Muhammad N."/>
            <person name="Lee Y.-J."/>
            <person name="Ko J."/>
            <person name="Kim S.-G."/>
        </authorList>
    </citation>
    <scope>NUCLEOTIDE SEQUENCE</scope>
    <source>
        <strain evidence="2">BKB1-1</strain>
    </source>
</reference>
<keyword evidence="1" id="KW-0378">Hydrolase</keyword>
<protein>
    <submittedName>
        <fullName evidence="2">Agmatine deiminase family protein</fullName>
    </submittedName>
</protein>
<dbReference type="Proteomes" id="UP001065174">
    <property type="component" value="Chromosome"/>
</dbReference>
<sequence length="340" mass="38454">MTRLPAEWEAQSFIQYTFPHRNSDWAYMYDEVVVCFVRIIEATARFEPVLVVCHDEREVSAHFANRTKFPIHFQTIEANDTWARDHAAITVLDGDKPTLLDFTFNGWGQKFEASLDNQITRNLGTNRFSSLTIQTEDFVLEGGAIESDGQGTLLTTTECLLSPYRNPKMSQSEIETYLKKTFGLQKVLWLDHGYLAGDDTDSHIDTLARLCTPNIIAYVKCDDPTDEHYVALQQMEAQLKTFSNAAGETYQLVALPWPDACFDADGNRLPATYANFLIVNGAVLVPTYDVAQDQNALDIIQGIFPDREIVGLDCRPLIDQHGSLHCISMQFPVQVEMNQR</sequence>
<gene>
    <name evidence="2" type="ORF">N6H18_05350</name>
</gene>
<evidence type="ECO:0000313" key="3">
    <source>
        <dbReference type="Proteomes" id="UP001065174"/>
    </source>
</evidence>
<dbReference type="PANTHER" id="PTHR31377:SF0">
    <property type="entry name" value="AGMATINE DEIMINASE-RELATED"/>
    <property type="match status" value="1"/>
</dbReference>
<dbReference type="Gene3D" id="3.75.10.10">
    <property type="entry name" value="L-arginine/glycine Amidinotransferase, Chain A"/>
    <property type="match status" value="1"/>
</dbReference>
<keyword evidence="3" id="KW-1185">Reference proteome</keyword>
<organism evidence="2 3">
    <name type="scientific">Reichenbachiella agarivorans</name>
    <dbReference type="NCBI Taxonomy" id="2979464"/>
    <lineage>
        <taxon>Bacteria</taxon>
        <taxon>Pseudomonadati</taxon>
        <taxon>Bacteroidota</taxon>
        <taxon>Cytophagia</taxon>
        <taxon>Cytophagales</taxon>
        <taxon>Reichenbachiellaceae</taxon>
        <taxon>Reichenbachiella</taxon>
    </lineage>
</organism>
<dbReference type="InterPro" id="IPR007466">
    <property type="entry name" value="Peptidyl-Arg-deiminase_porph"/>
</dbReference>
<proteinExistence type="predicted"/>
<dbReference type="RefSeq" id="WP_262310806.1">
    <property type="nucleotide sequence ID" value="NZ_CP106679.1"/>
</dbReference>
<evidence type="ECO:0000313" key="2">
    <source>
        <dbReference type="EMBL" id="UXP33377.1"/>
    </source>
</evidence>
<dbReference type="PANTHER" id="PTHR31377">
    <property type="entry name" value="AGMATINE DEIMINASE-RELATED"/>
    <property type="match status" value="1"/>
</dbReference>
<dbReference type="Pfam" id="PF04371">
    <property type="entry name" value="PAD_porph"/>
    <property type="match status" value="1"/>
</dbReference>
<evidence type="ECO:0000256" key="1">
    <source>
        <dbReference type="ARBA" id="ARBA00022801"/>
    </source>
</evidence>
<dbReference type="SUPFAM" id="SSF55909">
    <property type="entry name" value="Pentein"/>
    <property type="match status" value="1"/>
</dbReference>
<accession>A0ABY6CS92</accession>